<name>A0ABV3S7P4_9GAMM</name>
<organism evidence="1 2">
    <name type="scientific">Spiribacter onubensis</name>
    <dbReference type="NCBI Taxonomy" id="3122420"/>
    <lineage>
        <taxon>Bacteria</taxon>
        <taxon>Pseudomonadati</taxon>
        <taxon>Pseudomonadota</taxon>
        <taxon>Gammaproteobacteria</taxon>
        <taxon>Chromatiales</taxon>
        <taxon>Ectothiorhodospiraceae</taxon>
        <taxon>Spiribacter</taxon>
    </lineage>
</organism>
<evidence type="ECO:0000313" key="2">
    <source>
        <dbReference type="Proteomes" id="UP001556653"/>
    </source>
</evidence>
<dbReference type="Proteomes" id="UP001556653">
    <property type="component" value="Unassembled WGS sequence"/>
</dbReference>
<gene>
    <name evidence="1" type="ORF">V6X64_03515</name>
</gene>
<dbReference type="EMBL" id="JBAKFJ010000001">
    <property type="protein sequence ID" value="MEX0386065.1"/>
    <property type="molecule type" value="Genomic_DNA"/>
</dbReference>
<evidence type="ECO:0000313" key="1">
    <source>
        <dbReference type="EMBL" id="MEX0386065.1"/>
    </source>
</evidence>
<reference evidence="1 2" key="1">
    <citation type="submission" date="2024-02" db="EMBL/GenBank/DDBJ databases">
        <title>New especies of Spiribacter isolated from saline water.</title>
        <authorList>
            <person name="Leon M.J."/>
            <person name="De La Haba R."/>
            <person name="Sanchez-Porro C."/>
            <person name="Ventosa A."/>
        </authorList>
    </citation>
    <scope>NUCLEOTIDE SEQUENCE [LARGE SCALE GENOMIC DNA]</scope>
    <source>
        <strain evidence="2">ag22IC4-227</strain>
    </source>
</reference>
<keyword evidence="2" id="KW-1185">Reference proteome</keyword>
<dbReference type="RefSeq" id="WP_367966544.1">
    <property type="nucleotide sequence ID" value="NZ_JBAKFJ010000001.1"/>
</dbReference>
<comment type="caution">
    <text evidence="1">The sequence shown here is derived from an EMBL/GenBank/DDBJ whole genome shotgun (WGS) entry which is preliminary data.</text>
</comment>
<accession>A0ABV3S7P4</accession>
<sequence length="301" mass="32425">MNAGLPSLETVIDELAELLAREPDADTARDGDCLRITRQQTITDVMPCRVQGVGVDAGVRYPAVSIKTVPRGNVAFPGSPQMRASRLNPRSAVGAVQGPSPGMRAGLMIGSRVCVDAEVPWHATGRHLVRLAAMEAGGTLFDAPQPENRHLDRAGLGVWRNCLQSIAGVEPDAWRVIKRAPDGLVAQPLGWPPVRGASISLAVGGNTPLVGRGFQYRLQMPRQYSDGDELAWLCDELNRQEWENATGAPHIGAWSASDDGYCRYQVSVPARLGRRMPDLPRQLLETSGARANSAIELQSLA</sequence>
<proteinExistence type="predicted"/>
<protein>
    <submittedName>
        <fullName evidence="1">Uncharacterized protein</fullName>
    </submittedName>
</protein>